<feature type="transmembrane region" description="Helical" evidence="6">
    <location>
        <begin position="300"/>
        <end position="323"/>
    </location>
</feature>
<evidence type="ECO:0000256" key="4">
    <source>
        <dbReference type="ARBA" id="ARBA00022989"/>
    </source>
</evidence>
<feature type="transmembrane region" description="Helical" evidence="6">
    <location>
        <begin position="181"/>
        <end position="202"/>
    </location>
</feature>
<dbReference type="EMBL" id="FMSV02000010">
    <property type="protein sequence ID" value="SEH04191.1"/>
    <property type="molecule type" value="Genomic_DNA"/>
</dbReference>
<feature type="transmembrane region" description="Helical" evidence="6">
    <location>
        <begin position="35"/>
        <end position="56"/>
    </location>
</feature>
<keyword evidence="2" id="KW-1003">Cell membrane</keyword>
<keyword evidence="5 6" id="KW-0472">Membrane</keyword>
<feature type="transmembrane region" description="Helical" evidence="6">
    <location>
        <begin position="155"/>
        <end position="175"/>
    </location>
</feature>
<dbReference type="Proteomes" id="UP000236724">
    <property type="component" value="Unassembled WGS sequence"/>
</dbReference>
<feature type="transmembrane region" description="Helical" evidence="6">
    <location>
        <begin position="375"/>
        <end position="395"/>
    </location>
</feature>
<evidence type="ECO:0000313" key="7">
    <source>
        <dbReference type="EMBL" id="SEH04191.1"/>
    </source>
</evidence>
<comment type="subcellular location">
    <subcellularLocation>
        <location evidence="1">Cell membrane</location>
        <topology evidence="1">Multi-pass membrane protein</topology>
    </subcellularLocation>
</comment>
<reference evidence="7 8" key="1">
    <citation type="submission" date="2016-10" db="EMBL/GenBank/DDBJ databases">
        <authorList>
            <person name="de Groot N.N."/>
        </authorList>
    </citation>
    <scope>NUCLEOTIDE SEQUENCE [LARGE SCALE GENOMIC DNA]</scope>
    <source>
        <strain evidence="7">MBHS1</strain>
    </source>
</reference>
<name>A0A1H6F476_9GAMM</name>
<evidence type="ECO:0000256" key="3">
    <source>
        <dbReference type="ARBA" id="ARBA00022692"/>
    </source>
</evidence>
<dbReference type="PANTHER" id="PTHR30250">
    <property type="entry name" value="PST FAMILY PREDICTED COLANIC ACID TRANSPORTER"/>
    <property type="match status" value="1"/>
</dbReference>
<keyword evidence="4 6" id="KW-1133">Transmembrane helix</keyword>
<dbReference type="PANTHER" id="PTHR30250:SF26">
    <property type="entry name" value="PSMA PROTEIN"/>
    <property type="match status" value="1"/>
</dbReference>
<proteinExistence type="predicted"/>
<feature type="transmembrane region" description="Helical" evidence="6">
    <location>
        <begin position="401"/>
        <end position="424"/>
    </location>
</feature>
<dbReference type="InterPro" id="IPR002797">
    <property type="entry name" value="Polysacc_synth"/>
</dbReference>
<feature type="transmembrane region" description="Helical" evidence="6">
    <location>
        <begin position="343"/>
        <end position="363"/>
    </location>
</feature>
<evidence type="ECO:0000256" key="1">
    <source>
        <dbReference type="ARBA" id="ARBA00004651"/>
    </source>
</evidence>
<dbReference type="RefSeq" id="WP_103918294.1">
    <property type="nucleotide sequence ID" value="NZ_FMSV02000010.1"/>
</dbReference>
<protein>
    <submittedName>
        <fullName evidence="7">Colanic acid exporter</fullName>
    </submittedName>
</protein>
<dbReference type="AlphaFoldDB" id="A0A1H6F476"/>
<sequence>MVKKNIIANFLGSAWVGLIALLFIPSYIALMGAEAFALIGLFIAFTNLLAALDFGISPTLNRELAAASVHHETEKMRNTLRTLEILYIGIIALVIIVLLSLSFYLADSWLKNNQLSTATVRQSLQLMGVVIALHLLGNFYSAGLSGLQHQVQVNIINMIMATLRYAAVVPLMHFISASPLFFFGWQLLIGLLHVTVVAVIVWSKIPMLAHRPVFHKEIIRRIWQFSAGVSLVSIIGLLTAHLDRILLSRWLSLEAFGYYTVASVIAMSIAPRIASPFFAAMYPRFTQYFKQGEVQKIHTLYHTGSFSLALLLIPISLFITVYAPEVLQQWTHDAQTVSQAAPVLRLLALGGLFHGMMYIPYALQLAHGETKIALAINLVSFCLALPMMWLLYTLYGSAGIAFVWLFVMACAILFGVYSVHLYILEKQYRKWLLYDNGLILLIVLPFLLATRLLFEVNSLTGLGITLAATLILPAMLIFQSRTQILNILRRHFST</sequence>
<feature type="transmembrane region" description="Helical" evidence="6">
    <location>
        <begin position="85"/>
        <end position="106"/>
    </location>
</feature>
<evidence type="ECO:0000313" key="8">
    <source>
        <dbReference type="Proteomes" id="UP000236724"/>
    </source>
</evidence>
<accession>A0A1H6F476</accession>
<evidence type="ECO:0000256" key="5">
    <source>
        <dbReference type="ARBA" id="ARBA00023136"/>
    </source>
</evidence>
<feature type="transmembrane region" description="Helical" evidence="6">
    <location>
        <begin position="7"/>
        <end position="29"/>
    </location>
</feature>
<organism evidence="7 8">
    <name type="scientific">Candidatus Venteria ishoeyi</name>
    <dbReference type="NCBI Taxonomy" id="1899563"/>
    <lineage>
        <taxon>Bacteria</taxon>
        <taxon>Pseudomonadati</taxon>
        <taxon>Pseudomonadota</taxon>
        <taxon>Gammaproteobacteria</taxon>
        <taxon>Thiotrichales</taxon>
        <taxon>Thiotrichaceae</taxon>
        <taxon>Venteria</taxon>
    </lineage>
</organism>
<keyword evidence="3 6" id="KW-0812">Transmembrane</keyword>
<feature type="transmembrane region" description="Helical" evidence="6">
    <location>
        <begin position="256"/>
        <end position="279"/>
    </location>
</feature>
<dbReference type="OrthoDB" id="653189at2"/>
<evidence type="ECO:0000256" key="6">
    <source>
        <dbReference type="SAM" id="Phobius"/>
    </source>
</evidence>
<dbReference type="GO" id="GO:0005886">
    <property type="term" value="C:plasma membrane"/>
    <property type="evidence" value="ECO:0007669"/>
    <property type="project" value="UniProtKB-SubCell"/>
</dbReference>
<evidence type="ECO:0000256" key="2">
    <source>
        <dbReference type="ARBA" id="ARBA00022475"/>
    </source>
</evidence>
<feature type="transmembrane region" description="Helical" evidence="6">
    <location>
        <begin position="222"/>
        <end position="241"/>
    </location>
</feature>
<feature type="transmembrane region" description="Helical" evidence="6">
    <location>
        <begin position="126"/>
        <end position="143"/>
    </location>
</feature>
<keyword evidence="8" id="KW-1185">Reference proteome</keyword>
<gene>
    <name evidence="7" type="ORF">MBHS_00036</name>
</gene>
<dbReference type="InterPro" id="IPR050833">
    <property type="entry name" value="Poly_Biosynth_Transport"/>
</dbReference>
<dbReference type="Pfam" id="PF01943">
    <property type="entry name" value="Polysacc_synt"/>
    <property type="match status" value="1"/>
</dbReference>
<feature type="transmembrane region" description="Helical" evidence="6">
    <location>
        <begin position="431"/>
        <end position="453"/>
    </location>
</feature>
<feature type="transmembrane region" description="Helical" evidence="6">
    <location>
        <begin position="459"/>
        <end position="478"/>
    </location>
</feature>